<sequence>MNHRLQQYLVIEIGKHSPVENPVGRYLVKEGKNLPNSVTEDIGGFSLCPSYSAKQQRRIHRISVSASGRNFRNKTRGWDQ</sequence>
<evidence type="ECO:0000313" key="1">
    <source>
        <dbReference type="EMBL" id="SHO44270.1"/>
    </source>
</evidence>
<organism evidence="1 2">
    <name type="scientific">Nitrosotalea sinensis</name>
    <dbReference type="NCBI Taxonomy" id="1499975"/>
    <lineage>
        <taxon>Archaea</taxon>
        <taxon>Nitrososphaerota</taxon>
        <taxon>Nitrososphaeria</taxon>
        <taxon>Nitrosotaleales</taxon>
        <taxon>Nitrosotaleaceae</taxon>
        <taxon>Nitrosotalea</taxon>
    </lineage>
</organism>
<evidence type="ECO:0000313" key="2">
    <source>
        <dbReference type="Proteomes" id="UP000232412"/>
    </source>
</evidence>
<accession>A0A2H1EFF6</accession>
<name>A0A2H1EFF6_9ARCH</name>
<proteinExistence type="predicted"/>
<protein>
    <submittedName>
        <fullName evidence="1">Uncharacterized protein</fullName>
    </submittedName>
</protein>
<dbReference type="Proteomes" id="UP000232412">
    <property type="component" value="Unassembled WGS sequence"/>
</dbReference>
<gene>
    <name evidence="1" type="ORF">NSIN_20285</name>
</gene>
<keyword evidence="2" id="KW-1185">Reference proteome</keyword>
<dbReference type="EMBL" id="FRFC01000003">
    <property type="protein sequence ID" value="SHO44270.1"/>
    <property type="molecule type" value="Genomic_DNA"/>
</dbReference>
<dbReference type="RefSeq" id="WP_101009319.1">
    <property type="nucleotide sequence ID" value="NZ_FRFC01000003.1"/>
</dbReference>
<reference evidence="2" key="1">
    <citation type="submission" date="2016-12" db="EMBL/GenBank/DDBJ databases">
        <authorList>
            <person name="Herbold C."/>
        </authorList>
    </citation>
    <scope>NUCLEOTIDE SEQUENCE [LARGE SCALE GENOMIC DNA]</scope>
</reference>
<dbReference type="AlphaFoldDB" id="A0A2H1EFF6"/>